<accession>A0A9P3GGU8</accession>
<reference evidence="1 2" key="1">
    <citation type="submission" date="2021-08" db="EMBL/GenBank/DDBJ databases">
        <title>Draft Genome Sequence of Phanerochaete sordida strain YK-624.</title>
        <authorList>
            <person name="Mori T."/>
            <person name="Dohra H."/>
            <person name="Suzuki T."/>
            <person name="Kawagishi H."/>
            <person name="Hirai H."/>
        </authorList>
    </citation>
    <scope>NUCLEOTIDE SEQUENCE [LARGE SCALE GENOMIC DNA]</scope>
    <source>
        <strain evidence="1 2">YK-624</strain>
    </source>
</reference>
<evidence type="ECO:0000313" key="2">
    <source>
        <dbReference type="Proteomes" id="UP000703269"/>
    </source>
</evidence>
<proteinExistence type="predicted"/>
<dbReference type="AlphaFoldDB" id="A0A9P3GGU8"/>
<protein>
    <submittedName>
        <fullName evidence="1">Uncharacterized protein</fullName>
    </submittedName>
</protein>
<sequence length="91" mass="10365">MLCSCMSYIRINVSRVPRGGTSSRSRCRDQIFYARPGRSFTHGRNTQSCSGRPARVHNLHPRRRFAVAAPQCCLLFRGFHLPLRCTCLPTL</sequence>
<name>A0A9P3GGU8_9APHY</name>
<gene>
    <name evidence="1" type="ORF">PsYK624_095530</name>
</gene>
<dbReference type="EMBL" id="BPQB01000032">
    <property type="protein sequence ID" value="GJE93394.1"/>
    <property type="molecule type" value="Genomic_DNA"/>
</dbReference>
<keyword evidence="2" id="KW-1185">Reference proteome</keyword>
<evidence type="ECO:0000313" key="1">
    <source>
        <dbReference type="EMBL" id="GJE93394.1"/>
    </source>
</evidence>
<comment type="caution">
    <text evidence="1">The sequence shown here is derived from an EMBL/GenBank/DDBJ whole genome shotgun (WGS) entry which is preliminary data.</text>
</comment>
<organism evidence="1 2">
    <name type="scientific">Phanerochaete sordida</name>
    <dbReference type="NCBI Taxonomy" id="48140"/>
    <lineage>
        <taxon>Eukaryota</taxon>
        <taxon>Fungi</taxon>
        <taxon>Dikarya</taxon>
        <taxon>Basidiomycota</taxon>
        <taxon>Agaricomycotina</taxon>
        <taxon>Agaricomycetes</taxon>
        <taxon>Polyporales</taxon>
        <taxon>Phanerochaetaceae</taxon>
        <taxon>Phanerochaete</taxon>
    </lineage>
</organism>
<dbReference type="Proteomes" id="UP000703269">
    <property type="component" value="Unassembled WGS sequence"/>
</dbReference>